<keyword evidence="3" id="KW-1185">Reference proteome</keyword>
<evidence type="ECO:0000313" key="2">
    <source>
        <dbReference type="EMBL" id="GAA4878494.1"/>
    </source>
</evidence>
<evidence type="ECO:0008006" key="4">
    <source>
        <dbReference type="Google" id="ProtNLM"/>
    </source>
</evidence>
<reference evidence="3" key="1">
    <citation type="journal article" date="2019" name="Int. J. Syst. Evol. Microbiol.">
        <title>The Global Catalogue of Microorganisms (GCM) 10K type strain sequencing project: providing services to taxonomists for standard genome sequencing and annotation.</title>
        <authorList>
            <consortium name="The Broad Institute Genomics Platform"/>
            <consortium name="The Broad Institute Genome Sequencing Center for Infectious Disease"/>
            <person name="Wu L."/>
            <person name="Ma J."/>
        </authorList>
    </citation>
    <scope>NUCLEOTIDE SEQUENCE [LARGE SCALE GENOMIC DNA]</scope>
    <source>
        <strain evidence="3">JCM 17983</strain>
    </source>
</reference>
<evidence type="ECO:0000256" key="1">
    <source>
        <dbReference type="SAM" id="MobiDB-lite"/>
    </source>
</evidence>
<sequence length="103" mass="11377">MPEFLAAPLSSCREQARPVSVRRPPDGDASSPTSSALPPGTDVGNVAEFDGNAPRLTDVAVLSRLPITHVRSYQHLLEPGDDDTVFSLAEARRYLNLRKHWRR</sequence>
<comment type="caution">
    <text evidence="2">The sequence shown here is derived from an EMBL/GenBank/DDBJ whole genome shotgun (WGS) entry which is preliminary data.</text>
</comment>
<proteinExistence type="predicted"/>
<dbReference type="Proteomes" id="UP001500457">
    <property type="component" value="Unassembled WGS sequence"/>
</dbReference>
<accession>A0ABP9EIE2</accession>
<feature type="region of interest" description="Disordered" evidence="1">
    <location>
        <begin position="1"/>
        <end position="48"/>
    </location>
</feature>
<dbReference type="EMBL" id="BAABHQ010000008">
    <property type="protein sequence ID" value="GAA4878494.1"/>
    <property type="molecule type" value="Genomic_DNA"/>
</dbReference>
<name>A0ABP9EIE2_9PSEU</name>
<gene>
    <name evidence="2" type="ORF">GCM10023203_31250</name>
</gene>
<protein>
    <recommendedName>
        <fullName evidence="4">MerR-like DNA binding protein</fullName>
    </recommendedName>
</protein>
<evidence type="ECO:0000313" key="3">
    <source>
        <dbReference type="Proteomes" id="UP001500457"/>
    </source>
</evidence>
<organism evidence="2 3">
    <name type="scientific">Actinomycetospora straminea</name>
    <dbReference type="NCBI Taxonomy" id="663607"/>
    <lineage>
        <taxon>Bacteria</taxon>
        <taxon>Bacillati</taxon>
        <taxon>Actinomycetota</taxon>
        <taxon>Actinomycetes</taxon>
        <taxon>Pseudonocardiales</taxon>
        <taxon>Pseudonocardiaceae</taxon>
        <taxon>Actinomycetospora</taxon>
    </lineage>
</organism>